<evidence type="ECO:0000313" key="2">
    <source>
        <dbReference type="Proteomes" id="UP000249723"/>
    </source>
</evidence>
<proteinExistence type="predicted"/>
<accession>A0A2X0K845</accession>
<evidence type="ECO:0000313" key="1">
    <source>
        <dbReference type="EMBL" id="SDA02126.1"/>
    </source>
</evidence>
<protein>
    <submittedName>
        <fullName evidence="1">BZ3500_MvSof-1268-A1-R1_Chr10-3g03089 protein</fullName>
    </submittedName>
</protein>
<dbReference type="Proteomes" id="UP000249723">
    <property type="component" value="Unassembled WGS sequence"/>
</dbReference>
<name>A0A2X0K845_9BASI</name>
<sequence length="96" mass="10933">MGSCSADHMRRSYDLGLIIIDIGINRHPSRHFLPGHPRCLDVSSIFNLRLIPPFRMCSDGYERNTTVLKKGDSRLVANGTPNTVRCSHSFCGRRFW</sequence>
<reference evidence="2" key="1">
    <citation type="submission" date="2016-10" db="EMBL/GenBank/DDBJ databases">
        <authorList>
            <person name="Jeantristanb JTB J.-T."/>
            <person name="Ricardo R."/>
        </authorList>
    </citation>
    <scope>NUCLEOTIDE SEQUENCE [LARGE SCALE GENOMIC DNA]</scope>
</reference>
<organism evidence="1 2">
    <name type="scientific">Microbotryum saponariae</name>
    <dbReference type="NCBI Taxonomy" id="289078"/>
    <lineage>
        <taxon>Eukaryota</taxon>
        <taxon>Fungi</taxon>
        <taxon>Dikarya</taxon>
        <taxon>Basidiomycota</taxon>
        <taxon>Pucciniomycotina</taxon>
        <taxon>Microbotryomycetes</taxon>
        <taxon>Microbotryales</taxon>
        <taxon>Microbotryaceae</taxon>
        <taxon>Microbotryum</taxon>
    </lineage>
</organism>
<dbReference type="EMBL" id="FMWP01000118">
    <property type="protein sequence ID" value="SDA02126.1"/>
    <property type="molecule type" value="Genomic_DNA"/>
</dbReference>
<gene>
    <name evidence="1" type="ORF">BZ3500_MVSOF-1268-A1-R1_CHR10-3G03089</name>
</gene>
<dbReference type="AlphaFoldDB" id="A0A2X0K845"/>
<keyword evidence="2" id="KW-1185">Reference proteome</keyword>